<proteinExistence type="predicted"/>
<accession>A0AC34FIG8</accession>
<evidence type="ECO:0000313" key="1">
    <source>
        <dbReference type="Proteomes" id="UP000887579"/>
    </source>
</evidence>
<reference evidence="2" key="1">
    <citation type="submission" date="2022-11" db="UniProtKB">
        <authorList>
            <consortium name="WormBaseParasite"/>
        </authorList>
    </citation>
    <scope>IDENTIFICATION</scope>
</reference>
<protein>
    <submittedName>
        <fullName evidence="2">Uncharacterized protein</fullName>
    </submittedName>
</protein>
<evidence type="ECO:0000313" key="2">
    <source>
        <dbReference type="WBParaSite" id="ES5_v2.g17093.t1"/>
    </source>
</evidence>
<name>A0AC34FIG8_9BILA</name>
<organism evidence="1 2">
    <name type="scientific">Panagrolaimus sp. ES5</name>
    <dbReference type="NCBI Taxonomy" id="591445"/>
    <lineage>
        <taxon>Eukaryota</taxon>
        <taxon>Metazoa</taxon>
        <taxon>Ecdysozoa</taxon>
        <taxon>Nematoda</taxon>
        <taxon>Chromadorea</taxon>
        <taxon>Rhabditida</taxon>
        <taxon>Tylenchina</taxon>
        <taxon>Panagrolaimomorpha</taxon>
        <taxon>Panagrolaimoidea</taxon>
        <taxon>Panagrolaimidae</taxon>
        <taxon>Panagrolaimus</taxon>
    </lineage>
</organism>
<sequence>MPDEIIIKRQTLDRRTIDEIEKNAASKCYEKLIHELQNDPQNFCYFKSLKKVESNVYYLSKDYLDNLQKGTVPHNEEIYEIANRCVDDTSTYDTIKRLGNDVHALKNKRYVKMIIETIRDCVDSAYQLAQYREKTRKEANIENIKETLAQIQRDGARRERKMDAILARNASNIAEPIIPTPPRPILTPAALQYANPVASHVSQYSENPRKRSRTVLPQSNQAAAAKKQRCSSPNDPSFAPQSSAPVTTTYPELARNASNISELIIPASPRPILTPAALQYANPVASHVSQYAENPRKRSRTVLPQNNQAAAAKKQRCSSPNDPSFASQSSAPVTTTYPELGPCRFVSEEECRKIYAEKPFLNKFVPFYLPKLLSDAELLLPLHGLPAAKINELNNVISHFYGISTSWEKIFERVRNNRRHKIFKEIETNKGYGITSNGDHFYYKLSTKMCFKTKECIPSENLPTIFIGNYRVPKNCINFEYILFIEKEGRHGKFTKLFADGKIEKI</sequence>
<dbReference type="WBParaSite" id="ES5_v2.g17093.t1">
    <property type="protein sequence ID" value="ES5_v2.g17093.t1"/>
    <property type="gene ID" value="ES5_v2.g17093"/>
</dbReference>
<dbReference type="Proteomes" id="UP000887579">
    <property type="component" value="Unplaced"/>
</dbReference>